<proteinExistence type="predicted"/>
<keyword evidence="2" id="KW-0378">Hydrolase</keyword>
<comment type="caution">
    <text evidence="5">The sequence shown here is derived from an EMBL/GenBank/DDBJ whole genome shotgun (WGS) entry which is preliminary data.</text>
</comment>
<dbReference type="PROSITE" id="PS51084">
    <property type="entry name" value="HIT_2"/>
    <property type="match status" value="1"/>
</dbReference>
<dbReference type="Proteomes" id="UP000193498">
    <property type="component" value="Unassembled WGS sequence"/>
</dbReference>
<reference evidence="5 6" key="1">
    <citation type="submission" date="2016-07" db="EMBL/GenBank/DDBJ databases">
        <title>Pervasive Adenine N6-methylation of Active Genes in Fungi.</title>
        <authorList>
            <consortium name="DOE Joint Genome Institute"/>
            <person name="Mondo S.J."/>
            <person name="Dannebaum R.O."/>
            <person name="Kuo R.C."/>
            <person name="Labutti K."/>
            <person name="Haridas S."/>
            <person name="Kuo A."/>
            <person name="Salamov A."/>
            <person name="Ahrendt S.R."/>
            <person name="Lipzen A."/>
            <person name="Sullivan W."/>
            <person name="Andreopoulos W.B."/>
            <person name="Clum A."/>
            <person name="Lindquist E."/>
            <person name="Daum C."/>
            <person name="Ramamoorthy G.K."/>
            <person name="Gryganskyi A."/>
            <person name="Culley D."/>
            <person name="Magnuson J.K."/>
            <person name="James T.Y."/>
            <person name="O'Malley M.A."/>
            <person name="Stajich J.E."/>
            <person name="Spatafora J.W."/>
            <person name="Visel A."/>
            <person name="Grigoriev I.V."/>
        </authorList>
    </citation>
    <scope>NUCLEOTIDE SEQUENCE [LARGE SCALE GENOMIC DNA]</scope>
    <source>
        <strain evidence="5 6">CBS 931.73</strain>
    </source>
</reference>
<evidence type="ECO:0000256" key="1">
    <source>
        <dbReference type="ARBA" id="ARBA00022741"/>
    </source>
</evidence>
<dbReference type="GO" id="GO:0016787">
    <property type="term" value="F:hydrolase activity"/>
    <property type="evidence" value="ECO:0007669"/>
    <property type="project" value="UniProtKB-KW"/>
</dbReference>
<evidence type="ECO:0000256" key="3">
    <source>
        <dbReference type="PROSITE-ProRule" id="PRU00464"/>
    </source>
</evidence>
<dbReference type="PANTHER" id="PTHR12486">
    <property type="entry name" value="APRATAXIN-RELATED"/>
    <property type="match status" value="1"/>
</dbReference>
<keyword evidence="1" id="KW-0547">Nucleotide-binding</keyword>
<dbReference type="Gene3D" id="3.30.428.10">
    <property type="entry name" value="HIT-like"/>
    <property type="match status" value="1"/>
</dbReference>
<dbReference type="STRING" id="1314790.A0A1Y1Z6T4"/>
<accession>A0A1Y1Z6T4</accession>
<dbReference type="GO" id="GO:0000166">
    <property type="term" value="F:nucleotide binding"/>
    <property type="evidence" value="ECO:0007669"/>
    <property type="project" value="UniProtKB-KW"/>
</dbReference>
<dbReference type="OrthoDB" id="1915375at2759"/>
<protein>
    <submittedName>
        <fullName evidence="5">HIT-like protein</fullName>
    </submittedName>
</protein>
<evidence type="ECO:0000313" key="5">
    <source>
        <dbReference type="EMBL" id="ORY05998.1"/>
    </source>
</evidence>
<dbReference type="InterPro" id="IPR011146">
    <property type="entry name" value="HIT-like"/>
</dbReference>
<dbReference type="InParanoid" id="A0A1Y1Z6T4"/>
<dbReference type="AlphaFoldDB" id="A0A1Y1Z6T4"/>
<dbReference type="InterPro" id="IPR036265">
    <property type="entry name" value="HIT-like_sf"/>
</dbReference>
<organism evidence="5 6">
    <name type="scientific">Basidiobolus meristosporus CBS 931.73</name>
    <dbReference type="NCBI Taxonomy" id="1314790"/>
    <lineage>
        <taxon>Eukaryota</taxon>
        <taxon>Fungi</taxon>
        <taxon>Fungi incertae sedis</taxon>
        <taxon>Zoopagomycota</taxon>
        <taxon>Entomophthoromycotina</taxon>
        <taxon>Basidiobolomycetes</taxon>
        <taxon>Basidiobolales</taxon>
        <taxon>Basidiobolaceae</taxon>
        <taxon>Basidiobolus</taxon>
    </lineage>
</organism>
<evidence type="ECO:0000259" key="4">
    <source>
        <dbReference type="PROSITE" id="PS51084"/>
    </source>
</evidence>
<dbReference type="EMBL" id="MCFE01000020">
    <property type="protein sequence ID" value="ORY05998.1"/>
    <property type="molecule type" value="Genomic_DNA"/>
</dbReference>
<feature type="domain" description="HIT" evidence="4">
    <location>
        <begin position="153"/>
        <end position="265"/>
    </location>
</feature>
<sequence length="287" mass="31803">MHTCIFGNGNEKHPPVTISPVYGVATWGTPASGTGTHPEQATIPSGYLLSIPRLLFFTDLRFGINLKICLQLFQRMDKESAAVHLQYNEIVYYGFGGSMQPRRPLSVTSHIHGLIEFGLHHQPIFGIVESKLPSSFLKDMTVSQLASPNTNCTYCSIALEGDPAAGVIYEDERVVAFKETNPAAEHHFVIIPRKHIASYNDLTEDEIALLEHMKKIGNNLMLNQVGPKQETLLGFLPKALSSVGHLSMQCVTLPLTCGWMRSLAYKPLVFFTVEDLIGEVKESCYNL</sequence>
<evidence type="ECO:0000256" key="2">
    <source>
        <dbReference type="ARBA" id="ARBA00022801"/>
    </source>
</evidence>
<evidence type="ECO:0000313" key="6">
    <source>
        <dbReference type="Proteomes" id="UP000193498"/>
    </source>
</evidence>
<dbReference type="PANTHER" id="PTHR12486:SF5">
    <property type="entry name" value="ADENOSINE 5'-MONOPHOSPHORAMIDASE HINT3"/>
    <property type="match status" value="1"/>
</dbReference>
<keyword evidence="6" id="KW-1185">Reference proteome</keyword>
<comment type="caution">
    <text evidence="3">Lacks conserved residue(s) required for the propagation of feature annotation.</text>
</comment>
<dbReference type="Pfam" id="PF11969">
    <property type="entry name" value="DcpS_C"/>
    <property type="match status" value="1"/>
</dbReference>
<name>A0A1Y1Z6T4_9FUNG</name>
<gene>
    <name evidence="5" type="ORF">K493DRAFT_333346</name>
</gene>
<dbReference type="SUPFAM" id="SSF54197">
    <property type="entry name" value="HIT-like"/>
    <property type="match status" value="1"/>
</dbReference>